<comment type="caution">
    <text evidence="1">The sequence shown here is derived from an EMBL/GenBank/DDBJ whole genome shotgun (WGS) entry which is preliminary data.</text>
</comment>
<keyword evidence="2" id="KW-1185">Reference proteome</keyword>
<organism evidence="1 2">
    <name type="scientific">Trypanosoma rangeli SC58</name>
    <dbReference type="NCBI Taxonomy" id="429131"/>
    <lineage>
        <taxon>Eukaryota</taxon>
        <taxon>Discoba</taxon>
        <taxon>Euglenozoa</taxon>
        <taxon>Kinetoplastea</taxon>
        <taxon>Metakinetoplastina</taxon>
        <taxon>Trypanosomatida</taxon>
        <taxon>Trypanosomatidae</taxon>
        <taxon>Trypanosoma</taxon>
        <taxon>Herpetosoma</taxon>
    </lineage>
</organism>
<accession>A0A061J8Q3</accession>
<dbReference type="EMBL" id="AUPL01000964">
    <property type="protein sequence ID" value="ESL11289.1"/>
    <property type="molecule type" value="Genomic_DNA"/>
</dbReference>
<name>A0A061J8Q3_TRYRA</name>
<dbReference type="Proteomes" id="UP000031737">
    <property type="component" value="Unassembled WGS sequence"/>
</dbReference>
<reference evidence="1 2" key="1">
    <citation type="submission" date="2013-07" db="EMBL/GenBank/DDBJ databases">
        <authorList>
            <person name="Stoco P.H."/>
            <person name="Wagner G."/>
            <person name="Gerber A."/>
            <person name="Zaha A."/>
            <person name="Thompson C."/>
            <person name="Bartholomeu D.C."/>
            <person name="Luckemeyer D.D."/>
            <person name="Bahia D."/>
            <person name="Loreto E."/>
            <person name="Prestes E.B."/>
            <person name="Lima F.M."/>
            <person name="Rodrigues-Luiz G."/>
            <person name="Vallejo G.A."/>
            <person name="Filho J.F."/>
            <person name="Monteiro K.M."/>
            <person name="Tyler K.M."/>
            <person name="de Almeida L.G."/>
            <person name="Ortiz M.F."/>
            <person name="Siervo M.A."/>
            <person name="de Moraes M.H."/>
            <person name="Cunha O.L."/>
            <person name="Mendonca-Neto R."/>
            <person name="Silva R."/>
            <person name="Teixeira S.M."/>
            <person name="Murta S.M."/>
            <person name="Sincero T.C."/>
            <person name="Mendes T.A."/>
            <person name="Urmenyi T.P."/>
            <person name="Silva V.G."/>
            <person name="da Rocha W.D."/>
            <person name="Andersson B."/>
            <person name="Romanha A.J."/>
            <person name="Steindel M."/>
            <person name="de Vasconcelos A.T."/>
            <person name="Grisard E.C."/>
        </authorList>
    </citation>
    <scope>NUCLEOTIDE SEQUENCE [LARGE SCALE GENOMIC DNA]</scope>
    <source>
        <strain evidence="1 2">SC58</strain>
    </source>
</reference>
<sequence length="390" mass="42775">MFLALQRSWEAGLEGLLIEEMISGAFSDFAPYAGAEQRQLRFVRQQTDGTKTSFVYEEDDEWAVNVENRHVGAVAFSTKREVACDLRARLPLRLGSAENTNNNNNKTGETDNGAEMIYAAPSQVRDNQRRFISSAALPSRGRPGTIGVLEVLFSPAVERYGVGLRVGPFSLRTTAGFPQSEEKESFNSTQTEKLRRTPLLIDASCCTPMWSVPPSFLAKVFPSSLCLSFALQHPMGSAEGDTLASLCVHSKSSECYYDTFRFLVVQTLMSGSRLLQSADETTRSRSTLFLGDVSWRDLGTLVGVSKSFGHGLLRLSASSMMHDGDVDYEAAMVLDATPVVAKQTQLKFGINKVGRIGVGITTKIFDDLLLTLGVHHLRGADTRFGLEMAM</sequence>
<evidence type="ECO:0000313" key="2">
    <source>
        <dbReference type="Proteomes" id="UP000031737"/>
    </source>
</evidence>
<proteinExistence type="predicted"/>
<gene>
    <name evidence="1" type="ORF">TRSC58_00964</name>
</gene>
<protein>
    <submittedName>
        <fullName evidence="1">Uncharacterized protein</fullName>
    </submittedName>
</protein>
<evidence type="ECO:0000313" key="1">
    <source>
        <dbReference type="EMBL" id="ESL11289.1"/>
    </source>
</evidence>
<dbReference type="AlphaFoldDB" id="A0A061J8Q3"/>
<dbReference type="OrthoDB" id="243070at2759"/>
<dbReference type="VEuPathDB" id="TriTrypDB:TRSC58_00964"/>